<evidence type="ECO:0000313" key="16">
    <source>
        <dbReference type="Proteomes" id="UP000288603"/>
    </source>
</evidence>
<dbReference type="FunFam" id="1.10.287.130:FF:000001">
    <property type="entry name" value="Two-component sensor histidine kinase"/>
    <property type="match status" value="1"/>
</dbReference>
<reference evidence="15 16" key="1">
    <citation type="submission" date="2018-12" db="EMBL/GenBank/DDBJ databases">
        <authorList>
            <person name="Li F."/>
        </authorList>
    </citation>
    <scope>NUCLEOTIDE SEQUENCE [LARGE SCALE GENOMIC DNA]</scope>
    <source>
        <strain evidence="15 16">8H24J-4-2</strain>
    </source>
</reference>
<proteinExistence type="predicted"/>
<dbReference type="AlphaFoldDB" id="A0A444QGP8"/>
<dbReference type="SMART" id="SM00388">
    <property type="entry name" value="HisKA"/>
    <property type="match status" value="1"/>
</dbReference>
<keyword evidence="16" id="KW-1185">Reference proteome</keyword>
<evidence type="ECO:0000256" key="5">
    <source>
        <dbReference type="ARBA" id="ARBA00022679"/>
    </source>
</evidence>
<feature type="transmembrane region" description="Helical" evidence="12">
    <location>
        <begin position="6"/>
        <end position="26"/>
    </location>
</feature>
<evidence type="ECO:0000256" key="6">
    <source>
        <dbReference type="ARBA" id="ARBA00022692"/>
    </source>
</evidence>
<evidence type="ECO:0000256" key="10">
    <source>
        <dbReference type="ARBA" id="ARBA00023136"/>
    </source>
</evidence>
<evidence type="ECO:0000256" key="7">
    <source>
        <dbReference type="ARBA" id="ARBA00022777"/>
    </source>
</evidence>
<dbReference type="InterPro" id="IPR050428">
    <property type="entry name" value="TCS_sensor_his_kinase"/>
</dbReference>
<dbReference type="Gene3D" id="1.10.287.130">
    <property type="match status" value="1"/>
</dbReference>
<dbReference type="InterPro" id="IPR003661">
    <property type="entry name" value="HisK_dim/P_dom"/>
</dbReference>
<dbReference type="SMART" id="SM00387">
    <property type="entry name" value="HATPase_c"/>
    <property type="match status" value="1"/>
</dbReference>
<keyword evidence="5" id="KW-0808">Transferase</keyword>
<gene>
    <name evidence="15" type="ORF">ELQ92_04110</name>
</gene>
<protein>
    <recommendedName>
        <fullName evidence="3">histidine kinase</fullName>
        <ecNumber evidence="3">2.7.13.3</ecNumber>
    </recommendedName>
</protein>
<dbReference type="SMART" id="SM00304">
    <property type="entry name" value="HAMP"/>
    <property type="match status" value="1"/>
</dbReference>
<evidence type="ECO:0000259" key="13">
    <source>
        <dbReference type="PROSITE" id="PS50109"/>
    </source>
</evidence>
<keyword evidence="4" id="KW-0597">Phosphoprotein</keyword>
<dbReference type="InterPro" id="IPR036097">
    <property type="entry name" value="HisK_dim/P_sf"/>
</dbReference>
<dbReference type="InterPro" id="IPR003660">
    <property type="entry name" value="HAMP_dom"/>
</dbReference>
<feature type="domain" description="HAMP" evidence="14">
    <location>
        <begin position="184"/>
        <end position="246"/>
    </location>
</feature>
<dbReference type="EMBL" id="RZNC01000001">
    <property type="protein sequence ID" value="RWZ68763.1"/>
    <property type="molecule type" value="Genomic_DNA"/>
</dbReference>
<feature type="transmembrane region" description="Helical" evidence="12">
    <location>
        <begin position="160"/>
        <end position="183"/>
    </location>
</feature>
<dbReference type="InterPro" id="IPR003594">
    <property type="entry name" value="HATPase_dom"/>
</dbReference>
<dbReference type="Gene3D" id="6.10.340.10">
    <property type="match status" value="1"/>
</dbReference>
<dbReference type="InterPro" id="IPR004358">
    <property type="entry name" value="Sig_transdc_His_kin-like_C"/>
</dbReference>
<dbReference type="PANTHER" id="PTHR45436:SF5">
    <property type="entry name" value="SENSOR HISTIDINE KINASE TRCS"/>
    <property type="match status" value="1"/>
</dbReference>
<dbReference type="Pfam" id="PF00672">
    <property type="entry name" value="HAMP"/>
    <property type="match status" value="1"/>
</dbReference>
<accession>A0A444QGP8</accession>
<evidence type="ECO:0000256" key="1">
    <source>
        <dbReference type="ARBA" id="ARBA00000085"/>
    </source>
</evidence>
<keyword evidence="8 12" id="KW-1133">Transmembrane helix</keyword>
<dbReference type="OrthoDB" id="9786919at2"/>
<keyword evidence="7 15" id="KW-0418">Kinase</keyword>
<comment type="catalytic activity">
    <reaction evidence="1">
        <text>ATP + protein L-histidine = ADP + protein N-phospho-L-histidine.</text>
        <dbReference type="EC" id="2.7.13.3"/>
    </reaction>
</comment>
<dbReference type="InterPro" id="IPR005467">
    <property type="entry name" value="His_kinase_dom"/>
</dbReference>
<dbReference type="PROSITE" id="PS50885">
    <property type="entry name" value="HAMP"/>
    <property type="match status" value="1"/>
</dbReference>
<dbReference type="CDD" id="cd00082">
    <property type="entry name" value="HisKA"/>
    <property type="match status" value="1"/>
</dbReference>
<sequence length="506" mass="52851">MATVVLIAIAALVIGVVSILSVRGILTQRLDSELAAASERASRAPTGYRSYPPPGELDDEPGPGQIIGILGQSTGTLGVEIENGVVTYAGYLDEQGTRRDIDGGVAAALALQTRTGAPTTVDVGAEGLGRYRVVAVETEDGSVLVVGLPMASLEQTVTQLIWIVVAVTIGGIALATVVAYLIVRASVRPLERVAQTAAAVSTLPLERGDVPLSVRVPDEDADERTEVGRVGAAFNRMLGHVGGALSARQASEDKVRRFVSDASHELRTPLASIRGYAELTRMSPEELPSDATYALGRIESEARRMTTIVEDLLLLARLDEGRALESEPVDVRTLVVDAVNDARVSSADHEWSVELPPEDEPTIVCGDASRLFQVVTNLLANARVHTPAGTRVATTLRVLRGPAVMVGAAAGAGGPAAGRLEIAVTDDGPGIAPEIRERVFERFVRGDSSRSRATGSTGLGLAIVQAVTEVHGGSVAVESAPGRTRFTVELPLSELASDATARPAAV</sequence>
<keyword evidence="9" id="KW-0902">Two-component regulatory system</keyword>
<organism evidence="15 16">
    <name type="scientific">Labedella populi</name>
    <dbReference type="NCBI Taxonomy" id="2498850"/>
    <lineage>
        <taxon>Bacteria</taxon>
        <taxon>Bacillati</taxon>
        <taxon>Actinomycetota</taxon>
        <taxon>Actinomycetes</taxon>
        <taxon>Micrococcales</taxon>
        <taxon>Microbacteriaceae</taxon>
        <taxon>Labedella</taxon>
    </lineage>
</organism>
<evidence type="ECO:0000256" key="12">
    <source>
        <dbReference type="SAM" id="Phobius"/>
    </source>
</evidence>
<dbReference type="Pfam" id="PF00512">
    <property type="entry name" value="HisKA"/>
    <property type="match status" value="1"/>
</dbReference>
<comment type="caution">
    <text evidence="15">The sequence shown here is derived from an EMBL/GenBank/DDBJ whole genome shotgun (WGS) entry which is preliminary data.</text>
</comment>
<evidence type="ECO:0000256" key="11">
    <source>
        <dbReference type="SAM" id="MobiDB-lite"/>
    </source>
</evidence>
<dbReference type="CDD" id="cd00075">
    <property type="entry name" value="HATPase"/>
    <property type="match status" value="1"/>
</dbReference>
<dbReference type="InterPro" id="IPR036890">
    <property type="entry name" value="HATPase_C_sf"/>
</dbReference>
<feature type="domain" description="Histidine kinase" evidence="13">
    <location>
        <begin position="261"/>
        <end position="494"/>
    </location>
</feature>
<dbReference type="CDD" id="cd06225">
    <property type="entry name" value="HAMP"/>
    <property type="match status" value="1"/>
</dbReference>
<dbReference type="GO" id="GO:0000155">
    <property type="term" value="F:phosphorelay sensor kinase activity"/>
    <property type="evidence" value="ECO:0007669"/>
    <property type="project" value="InterPro"/>
</dbReference>
<dbReference type="PANTHER" id="PTHR45436">
    <property type="entry name" value="SENSOR HISTIDINE KINASE YKOH"/>
    <property type="match status" value="1"/>
</dbReference>
<evidence type="ECO:0000313" key="15">
    <source>
        <dbReference type="EMBL" id="RWZ68763.1"/>
    </source>
</evidence>
<dbReference type="SUPFAM" id="SSF47384">
    <property type="entry name" value="Homodimeric domain of signal transducing histidine kinase"/>
    <property type="match status" value="1"/>
</dbReference>
<feature type="region of interest" description="Disordered" evidence="11">
    <location>
        <begin position="41"/>
        <end position="61"/>
    </location>
</feature>
<dbReference type="PROSITE" id="PS50109">
    <property type="entry name" value="HIS_KIN"/>
    <property type="match status" value="1"/>
</dbReference>
<evidence type="ECO:0000256" key="4">
    <source>
        <dbReference type="ARBA" id="ARBA00022553"/>
    </source>
</evidence>
<evidence type="ECO:0000259" key="14">
    <source>
        <dbReference type="PROSITE" id="PS50885"/>
    </source>
</evidence>
<keyword evidence="10 12" id="KW-0472">Membrane</keyword>
<dbReference type="SUPFAM" id="SSF55874">
    <property type="entry name" value="ATPase domain of HSP90 chaperone/DNA topoisomerase II/histidine kinase"/>
    <property type="match status" value="1"/>
</dbReference>
<evidence type="ECO:0000256" key="9">
    <source>
        <dbReference type="ARBA" id="ARBA00023012"/>
    </source>
</evidence>
<evidence type="ECO:0000256" key="3">
    <source>
        <dbReference type="ARBA" id="ARBA00012438"/>
    </source>
</evidence>
<keyword evidence="6 12" id="KW-0812">Transmembrane</keyword>
<dbReference type="Gene3D" id="3.30.565.10">
    <property type="entry name" value="Histidine kinase-like ATPase, C-terminal domain"/>
    <property type="match status" value="1"/>
</dbReference>
<evidence type="ECO:0000256" key="2">
    <source>
        <dbReference type="ARBA" id="ARBA00004236"/>
    </source>
</evidence>
<dbReference type="EC" id="2.7.13.3" evidence="3"/>
<name>A0A444QGP8_9MICO</name>
<dbReference type="PRINTS" id="PR00344">
    <property type="entry name" value="BCTRLSENSOR"/>
</dbReference>
<comment type="subcellular location">
    <subcellularLocation>
        <location evidence="2">Cell membrane</location>
    </subcellularLocation>
</comment>
<dbReference type="Proteomes" id="UP000288603">
    <property type="component" value="Unassembled WGS sequence"/>
</dbReference>
<dbReference type="GO" id="GO:0005886">
    <property type="term" value="C:plasma membrane"/>
    <property type="evidence" value="ECO:0007669"/>
    <property type="project" value="UniProtKB-SubCell"/>
</dbReference>
<evidence type="ECO:0000256" key="8">
    <source>
        <dbReference type="ARBA" id="ARBA00022989"/>
    </source>
</evidence>
<dbReference type="Pfam" id="PF02518">
    <property type="entry name" value="HATPase_c"/>
    <property type="match status" value="1"/>
</dbReference>